<dbReference type="SUPFAM" id="SSF53335">
    <property type="entry name" value="S-adenosyl-L-methionine-dependent methyltransferases"/>
    <property type="match status" value="1"/>
</dbReference>
<dbReference type="InterPro" id="IPR025714">
    <property type="entry name" value="Methyltranfer_dom"/>
</dbReference>
<proteinExistence type="predicted"/>
<dbReference type="InterPro" id="IPR029063">
    <property type="entry name" value="SAM-dependent_MTases_sf"/>
</dbReference>
<feature type="domain" description="Methyltransferase" evidence="1">
    <location>
        <begin position="38"/>
        <end position="142"/>
    </location>
</feature>
<evidence type="ECO:0000259" key="1">
    <source>
        <dbReference type="Pfam" id="PF13847"/>
    </source>
</evidence>
<dbReference type="Proteomes" id="UP001212997">
    <property type="component" value="Unassembled WGS sequence"/>
</dbReference>
<sequence length="268" mass="29722">MTSTKDSWSATAYNTNASFVYSTEFSTPVLKLLAPQLGERIIDFGCGTGELSIQISNLVGKDGVVVGVDSSQSMISQASANGLKHAFVADVQSLEFPSDFDEGLRDRYDAVFTNAALHWCKRDPSGVIKNAKSILTPGGRFVGEMGGFLNCVGVRSALHTVMKQHGYDPEPLDPWYFPSPGQYKSLLEAEGFTVQEIALYPRMTPLPGTLIDWLQTFCRKSMLAGVEDDEAEEILREVQQKCEVDCRDHEGNWYIMYVRLRFIAIVNV</sequence>
<gene>
    <name evidence="2" type="ORF">NLI96_g4676</name>
</gene>
<organism evidence="2 3">
    <name type="scientific">Meripilus lineatus</name>
    <dbReference type="NCBI Taxonomy" id="2056292"/>
    <lineage>
        <taxon>Eukaryota</taxon>
        <taxon>Fungi</taxon>
        <taxon>Dikarya</taxon>
        <taxon>Basidiomycota</taxon>
        <taxon>Agaricomycotina</taxon>
        <taxon>Agaricomycetes</taxon>
        <taxon>Polyporales</taxon>
        <taxon>Meripilaceae</taxon>
        <taxon>Meripilus</taxon>
    </lineage>
</organism>
<reference evidence="2" key="1">
    <citation type="submission" date="2022-07" db="EMBL/GenBank/DDBJ databases">
        <title>Genome Sequence of Physisporinus lineatus.</title>
        <authorList>
            <person name="Buettner E."/>
        </authorList>
    </citation>
    <scope>NUCLEOTIDE SEQUENCE</scope>
    <source>
        <strain evidence="2">VT162</strain>
    </source>
</reference>
<dbReference type="AlphaFoldDB" id="A0AAD5V4S4"/>
<comment type="caution">
    <text evidence="2">The sequence shown here is derived from an EMBL/GenBank/DDBJ whole genome shotgun (WGS) entry which is preliminary data.</text>
</comment>
<name>A0AAD5V4S4_9APHY</name>
<dbReference type="PANTHER" id="PTHR43861">
    <property type="entry name" value="TRANS-ACONITATE 2-METHYLTRANSFERASE-RELATED"/>
    <property type="match status" value="1"/>
</dbReference>
<accession>A0AAD5V4S4</accession>
<dbReference type="CDD" id="cd02440">
    <property type="entry name" value="AdoMet_MTases"/>
    <property type="match status" value="1"/>
</dbReference>
<dbReference type="Gene3D" id="3.40.50.150">
    <property type="entry name" value="Vaccinia Virus protein VP39"/>
    <property type="match status" value="1"/>
</dbReference>
<evidence type="ECO:0000313" key="3">
    <source>
        <dbReference type="Proteomes" id="UP001212997"/>
    </source>
</evidence>
<keyword evidence="3" id="KW-1185">Reference proteome</keyword>
<dbReference type="PANTHER" id="PTHR43861:SF1">
    <property type="entry name" value="TRANS-ACONITATE 2-METHYLTRANSFERASE"/>
    <property type="match status" value="1"/>
</dbReference>
<protein>
    <recommendedName>
        <fullName evidence="1">Methyltransferase domain-containing protein</fullName>
    </recommendedName>
</protein>
<dbReference type="Pfam" id="PF13847">
    <property type="entry name" value="Methyltransf_31"/>
    <property type="match status" value="1"/>
</dbReference>
<evidence type="ECO:0000313" key="2">
    <source>
        <dbReference type="EMBL" id="KAJ3485847.1"/>
    </source>
</evidence>
<dbReference type="EMBL" id="JANAWD010000140">
    <property type="protein sequence ID" value="KAJ3485847.1"/>
    <property type="molecule type" value="Genomic_DNA"/>
</dbReference>